<accession>A0A915TYF7</accession>
<evidence type="ECO:0000256" key="1">
    <source>
        <dbReference type="SAM" id="Phobius"/>
    </source>
</evidence>
<evidence type="ECO:0000313" key="2">
    <source>
        <dbReference type="EMBL" id="BCO08088.1"/>
    </source>
</evidence>
<dbReference type="Proteomes" id="UP001063350">
    <property type="component" value="Chromosome"/>
</dbReference>
<feature type="transmembrane region" description="Helical" evidence="1">
    <location>
        <begin position="147"/>
        <end position="170"/>
    </location>
</feature>
<keyword evidence="1" id="KW-0472">Membrane</keyword>
<evidence type="ECO:0008006" key="4">
    <source>
        <dbReference type="Google" id="ProtNLM"/>
    </source>
</evidence>
<dbReference type="KEGG" id="ddu:GF1_04640"/>
<keyword evidence="1" id="KW-0812">Transmembrane</keyword>
<dbReference type="AlphaFoldDB" id="A0A915TYF7"/>
<feature type="transmembrane region" description="Helical" evidence="1">
    <location>
        <begin position="18"/>
        <end position="37"/>
    </location>
</feature>
<proteinExistence type="predicted"/>
<keyword evidence="3" id="KW-1185">Reference proteome</keyword>
<feature type="transmembrane region" description="Helical" evidence="1">
    <location>
        <begin position="44"/>
        <end position="62"/>
    </location>
</feature>
<dbReference type="EMBL" id="AP024233">
    <property type="protein sequence ID" value="BCO08088.1"/>
    <property type="molecule type" value="Genomic_DNA"/>
</dbReference>
<sequence>MPDSILAFFHSTLGNSHLWGFLAAIPFIVAGFVGVLLPVLPGTVMIFCGFLLYGFITGFDGLQLSFFVGQLALVGLSYLVDFLATALGVRMYGGSKAAAWGAVLGSLLVFVIGPLGILVGPLVGAIGGELLMGEEIRQALHAGLGSFLGFVGGTLAKLVICAIMVAWFVVSIT</sequence>
<feature type="transmembrane region" description="Helical" evidence="1">
    <location>
        <begin position="101"/>
        <end position="127"/>
    </location>
</feature>
<dbReference type="PANTHER" id="PTHR39165:SF1">
    <property type="entry name" value="DUF456 DOMAIN-CONTAINING PROTEIN"/>
    <property type="match status" value="1"/>
</dbReference>
<gene>
    <name evidence="2" type="ORF">GF1_04640</name>
</gene>
<organism evidence="2 3">
    <name type="scientific">Desulfolithobacter dissulfuricans</name>
    <dbReference type="NCBI Taxonomy" id="2795293"/>
    <lineage>
        <taxon>Bacteria</taxon>
        <taxon>Pseudomonadati</taxon>
        <taxon>Thermodesulfobacteriota</taxon>
        <taxon>Desulfobulbia</taxon>
        <taxon>Desulfobulbales</taxon>
        <taxon>Desulfobulbaceae</taxon>
        <taxon>Desulfolithobacter</taxon>
    </lineage>
</organism>
<protein>
    <recommendedName>
        <fullName evidence="4">DUF456 domain-containing protein</fullName>
    </recommendedName>
</protein>
<feature type="transmembrane region" description="Helical" evidence="1">
    <location>
        <begin position="68"/>
        <end position="89"/>
    </location>
</feature>
<keyword evidence="1" id="KW-1133">Transmembrane helix</keyword>
<dbReference type="RefSeq" id="WP_267928016.1">
    <property type="nucleotide sequence ID" value="NZ_AP024233.1"/>
</dbReference>
<dbReference type="InterPro" id="IPR007403">
    <property type="entry name" value="DUF456"/>
</dbReference>
<dbReference type="PANTHER" id="PTHR39165">
    <property type="entry name" value="IG HYPOTHETICAL 17883"/>
    <property type="match status" value="1"/>
</dbReference>
<reference evidence="2" key="1">
    <citation type="submission" date="2020-12" db="EMBL/GenBank/DDBJ databases">
        <title>Desulfobium dissulfuricans gen. nov., sp. nov., a novel mesophilic, sulfate-reducing bacterium isolated from a deep-sea hydrothermal vent.</title>
        <authorList>
            <person name="Hashimoto Y."/>
            <person name="Tame A."/>
            <person name="Sawayama S."/>
            <person name="Miyazaki J."/>
            <person name="Takai K."/>
            <person name="Nakagawa S."/>
        </authorList>
    </citation>
    <scope>NUCLEOTIDE SEQUENCE</scope>
    <source>
        <strain evidence="2">GF1</strain>
    </source>
</reference>
<name>A0A915TYF7_9BACT</name>
<evidence type="ECO:0000313" key="3">
    <source>
        <dbReference type="Proteomes" id="UP001063350"/>
    </source>
</evidence>
<dbReference type="Pfam" id="PF04306">
    <property type="entry name" value="DUF456"/>
    <property type="match status" value="1"/>
</dbReference>